<keyword evidence="2" id="KW-1185">Reference proteome</keyword>
<name>A0A8H7SG42_9FUNG</name>
<comment type="caution">
    <text evidence="1">The sequence shown here is derived from an EMBL/GenBank/DDBJ whole genome shotgun (WGS) entry which is preliminary data.</text>
</comment>
<organism evidence="1 2">
    <name type="scientific">Circinella minor</name>
    <dbReference type="NCBI Taxonomy" id="1195481"/>
    <lineage>
        <taxon>Eukaryota</taxon>
        <taxon>Fungi</taxon>
        <taxon>Fungi incertae sedis</taxon>
        <taxon>Mucoromycota</taxon>
        <taxon>Mucoromycotina</taxon>
        <taxon>Mucoromycetes</taxon>
        <taxon>Mucorales</taxon>
        <taxon>Lichtheimiaceae</taxon>
        <taxon>Circinella</taxon>
    </lineage>
</organism>
<dbReference type="OrthoDB" id="2290043at2759"/>
<dbReference type="Proteomes" id="UP000646827">
    <property type="component" value="Unassembled WGS sequence"/>
</dbReference>
<reference evidence="1 2" key="1">
    <citation type="submission" date="2020-12" db="EMBL/GenBank/DDBJ databases">
        <title>Metabolic potential, ecology and presence of endohyphal bacteria is reflected in genomic diversity of Mucoromycotina.</title>
        <authorList>
            <person name="Muszewska A."/>
            <person name="Okrasinska A."/>
            <person name="Steczkiewicz K."/>
            <person name="Drgas O."/>
            <person name="Orlowska M."/>
            <person name="Perlinska-Lenart U."/>
            <person name="Aleksandrzak-Piekarczyk T."/>
            <person name="Szatraj K."/>
            <person name="Zielenkiewicz U."/>
            <person name="Pilsyk S."/>
            <person name="Malc E."/>
            <person name="Mieczkowski P."/>
            <person name="Kruszewska J.S."/>
            <person name="Biernat P."/>
            <person name="Pawlowska J."/>
        </authorList>
    </citation>
    <scope>NUCLEOTIDE SEQUENCE [LARGE SCALE GENOMIC DNA]</scope>
    <source>
        <strain evidence="1 2">CBS 142.35</strain>
    </source>
</reference>
<evidence type="ECO:0000313" key="2">
    <source>
        <dbReference type="Proteomes" id="UP000646827"/>
    </source>
</evidence>
<evidence type="ECO:0008006" key="3">
    <source>
        <dbReference type="Google" id="ProtNLM"/>
    </source>
</evidence>
<dbReference type="EMBL" id="JAEPRB010000007">
    <property type="protein sequence ID" value="KAG2227472.1"/>
    <property type="molecule type" value="Genomic_DNA"/>
</dbReference>
<evidence type="ECO:0000313" key="1">
    <source>
        <dbReference type="EMBL" id="KAG2227472.1"/>
    </source>
</evidence>
<sequence>MVNPQQQQDVSLLSSSFIIIVHRITRIILLASEEATQILGYNSSDLLVGKHSNDLKYHDVLFQIHHDPIEPFDYWCLQLKNQKQQRQQQYHEKNVNILKLSPYGIIQHTYPTTPQEQQYTGQPIMRRIHPDDVETFCRGLNQLYKRRRRQQEQQLYTNIQQHQYQITIPIRWRYYHNDNNINNNFINFINEDDGDDDENDKYQSVLFTVTLAAKDDDRSIVDNYSHGHYRTIEVNNEILVHHHTKDKTTKQLEDLLRIRCLTAMADFRSYTDSNIVVQKGLKWMEGTGFIKNKEGLMDSAQMTMEKVLDQLFT</sequence>
<proteinExistence type="predicted"/>
<dbReference type="AlphaFoldDB" id="A0A8H7SG42"/>
<accession>A0A8H7SG42</accession>
<protein>
    <recommendedName>
        <fullName evidence="3">PAS domain-containing protein</fullName>
    </recommendedName>
</protein>
<gene>
    <name evidence="1" type="ORF">INT45_007497</name>
</gene>